<feature type="transmembrane region" description="Helical" evidence="8">
    <location>
        <begin position="230"/>
        <end position="248"/>
    </location>
</feature>
<gene>
    <name evidence="10" type="ORF">C1I91_09585</name>
</gene>
<dbReference type="InterPro" id="IPR000515">
    <property type="entry name" value="MetI-like"/>
</dbReference>
<feature type="transmembrane region" description="Helical" evidence="8">
    <location>
        <begin position="101"/>
        <end position="122"/>
    </location>
</feature>
<dbReference type="Proteomes" id="UP000286268">
    <property type="component" value="Chromosome"/>
</dbReference>
<evidence type="ECO:0000256" key="8">
    <source>
        <dbReference type="RuleBase" id="RU363032"/>
    </source>
</evidence>
<dbReference type="GO" id="GO:0005886">
    <property type="term" value="C:plasma membrane"/>
    <property type="evidence" value="ECO:0007669"/>
    <property type="project" value="UniProtKB-SubCell"/>
</dbReference>
<evidence type="ECO:0000256" key="1">
    <source>
        <dbReference type="ARBA" id="ARBA00004651"/>
    </source>
</evidence>
<dbReference type="KEGG" id="cmah:C1I91_09585"/>
<evidence type="ECO:0000256" key="4">
    <source>
        <dbReference type="ARBA" id="ARBA00022475"/>
    </source>
</evidence>
<dbReference type="OrthoDB" id="9782004at2"/>
<keyword evidence="7 8" id="KW-0472">Membrane</keyword>
<keyword evidence="11" id="KW-1185">Reference proteome</keyword>
<dbReference type="SUPFAM" id="SSF161098">
    <property type="entry name" value="MetI-like"/>
    <property type="match status" value="1"/>
</dbReference>
<dbReference type="Pfam" id="PF00528">
    <property type="entry name" value="BPD_transp_1"/>
    <property type="match status" value="1"/>
</dbReference>
<name>A0A410DS44_9CLOT</name>
<keyword evidence="4" id="KW-1003">Cell membrane</keyword>
<sequence length="261" mass="28974">MVKKLGSRFYLALVFLFLYAPIIVLIVFSFNNSKSMALWEGFTFKWYGELLNDDRILTALYYTLAVAITSATISTVVGTLSSIGIYKMRGLSKKLILNINYLPVLNPDIVTGIALMSLFAFFSLQFGLTTMLLAHITFNIPYVILSVLPKLRQLPSNIEEAAMDLGATPGYTLRKVIIPQIKPGIISGFLIAFTMSIDDFVISFFTTGSGVTNLSIEVYSMAKRGIKPEINALSTIMFLVVLTLLLIINKKESLIRGEQID</sequence>
<evidence type="ECO:0000259" key="9">
    <source>
        <dbReference type="PROSITE" id="PS50928"/>
    </source>
</evidence>
<dbReference type="EMBL" id="CP025746">
    <property type="protein sequence ID" value="QAA31879.1"/>
    <property type="molecule type" value="Genomic_DNA"/>
</dbReference>
<evidence type="ECO:0000256" key="5">
    <source>
        <dbReference type="ARBA" id="ARBA00022692"/>
    </source>
</evidence>
<protein>
    <submittedName>
        <fullName evidence="10">Spermidine/putrescine ABC transporter permease</fullName>
    </submittedName>
</protein>
<dbReference type="Gene3D" id="1.10.3720.10">
    <property type="entry name" value="MetI-like"/>
    <property type="match status" value="1"/>
</dbReference>
<evidence type="ECO:0000313" key="10">
    <source>
        <dbReference type="EMBL" id="QAA31879.1"/>
    </source>
</evidence>
<accession>A0A410DS44</accession>
<dbReference type="PROSITE" id="PS50928">
    <property type="entry name" value="ABC_TM1"/>
    <property type="match status" value="1"/>
</dbReference>
<comment type="similarity">
    <text evidence="2">Belongs to the binding-protein-dependent transport system permease family. CysTW subfamily.</text>
</comment>
<reference evidence="10 11" key="1">
    <citation type="submission" date="2018-01" db="EMBL/GenBank/DDBJ databases">
        <title>Genome Sequencing and Assembly of Anaerobacter polyendosporus strain CT4.</title>
        <authorList>
            <person name="Tachaapaikoon C."/>
            <person name="Sutheeworapong S."/>
            <person name="Jenjaroenpun P."/>
            <person name="Wongsurawat T."/>
            <person name="Nookeaw I."/>
            <person name="Cheawchanlertfa P."/>
            <person name="Kosugi A."/>
            <person name="Cheevadhanarak S."/>
            <person name="Ratanakhanokchai K."/>
        </authorList>
    </citation>
    <scope>NUCLEOTIDE SEQUENCE [LARGE SCALE GENOMIC DNA]</scope>
    <source>
        <strain evidence="10 11">CT4</strain>
    </source>
</reference>
<dbReference type="InterPro" id="IPR051789">
    <property type="entry name" value="Bact_Polyamine_Transport"/>
</dbReference>
<evidence type="ECO:0000313" key="11">
    <source>
        <dbReference type="Proteomes" id="UP000286268"/>
    </source>
</evidence>
<feature type="transmembrane region" description="Helical" evidence="8">
    <location>
        <begin position="128"/>
        <end position="148"/>
    </location>
</feature>
<dbReference type="RefSeq" id="WP_128212673.1">
    <property type="nucleotide sequence ID" value="NZ_CP025746.1"/>
</dbReference>
<proteinExistence type="inferred from homology"/>
<dbReference type="CDD" id="cd06261">
    <property type="entry name" value="TM_PBP2"/>
    <property type="match status" value="1"/>
</dbReference>
<evidence type="ECO:0000256" key="6">
    <source>
        <dbReference type="ARBA" id="ARBA00022989"/>
    </source>
</evidence>
<evidence type="ECO:0000256" key="3">
    <source>
        <dbReference type="ARBA" id="ARBA00022448"/>
    </source>
</evidence>
<feature type="domain" description="ABC transmembrane type-1" evidence="9">
    <location>
        <begin position="60"/>
        <end position="248"/>
    </location>
</feature>
<organism evidence="10 11">
    <name type="scientific">Clostridium manihotivorum</name>
    <dbReference type="NCBI Taxonomy" id="2320868"/>
    <lineage>
        <taxon>Bacteria</taxon>
        <taxon>Bacillati</taxon>
        <taxon>Bacillota</taxon>
        <taxon>Clostridia</taxon>
        <taxon>Eubacteriales</taxon>
        <taxon>Clostridiaceae</taxon>
        <taxon>Clostridium</taxon>
    </lineage>
</organism>
<feature type="transmembrane region" description="Helical" evidence="8">
    <location>
        <begin position="184"/>
        <end position="205"/>
    </location>
</feature>
<keyword evidence="6 8" id="KW-1133">Transmembrane helix</keyword>
<comment type="subcellular location">
    <subcellularLocation>
        <location evidence="1 8">Cell membrane</location>
        <topology evidence="1 8">Multi-pass membrane protein</topology>
    </subcellularLocation>
</comment>
<dbReference type="PANTHER" id="PTHR43848:SF2">
    <property type="entry name" value="PUTRESCINE TRANSPORT SYSTEM PERMEASE PROTEIN POTI"/>
    <property type="match status" value="1"/>
</dbReference>
<dbReference type="AlphaFoldDB" id="A0A410DS44"/>
<evidence type="ECO:0000256" key="2">
    <source>
        <dbReference type="ARBA" id="ARBA00007069"/>
    </source>
</evidence>
<feature type="transmembrane region" description="Helical" evidence="8">
    <location>
        <begin position="59"/>
        <end position="80"/>
    </location>
</feature>
<feature type="transmembrane region" description="Helical" evidence="8">
    <location>
        <begin position="9"/>
        <end position="30"/>
    </location>
</feature>
<keyword evidence="5 8" id="KW-0812">Transmembrane</keyword>
<dbReference type="GO" id="GO:0055085">
    <property type="term" value="P:transmembrane transport"/>
    <property type="evidence" value="ECO:0007669"/>
    <property type="project" value="InterPro"/>
</dbReference>
<dbReference type="PANTHER" id="PTHR43848">
    <property type="entry name" value="PUTRESCINE TRANSPORT SYSTEM PERMEASE PROTEIN POTI"/>
    <property type="match status" value="1"/>
</dbReference>
<keyword evidence="3 8" id="KW-0813">Transport</keyword>
<dbReference type="InterPro" id="IPR035906">
    <property type="entry name" value="MetI-like_sf"/>
</dbReference>
<evidence type="ECO:0000256" key="7">
    <source>
        <dbReference type="ARBA" id="ARBA00023136"/>
    </source>
</evidence>